<keyword evidence="8" id="KW-1185">Reference proteome</keyword>
<dbReference type="InterPro" id="IPR019734">
    <property type="entry name" value="TPR_rpt"/>
</dbReference>
<dbReference type="Gene3D" id="1.10.260.100">
    <property type="match status" value="1"/>
</dbReference>
<dbReference type="GO" id="GO:0051879">
    <property type="term" value="F:Hsp90 protein binding"/>
    <property type="evidence" value="ECO:0007669"/>
    <property type="project" value="TreeGrafter"/>
</dbReference>
<evidence type="ECO:0000256" key="6">
    <source>
        <dbReference type="PROSITE-ProRule" id="PRU00339"/>
    </source>
</evidence>
<feature type="domain" description="STI1" evidence="7">
    <location>
        <begin position="275"/>
        <end position="314"/>
    </location>
</feature>
<proteinExistence type="predicted"/>
<evidence type="ECO:0000256" key="1">
    <source>
        <dbReference type="ARBA" id="ARBA00004496"/>
    </source>
</evidence>
<dbReference type="InterPro" id="IPR011990">
    <property type="entry name" value="TPR-like_helical_dom_sf"/>
</dbReference>
<dbReference type="GO" id="GO:0005737">
    <property type="term" value="C:cytoplasm"/>
    <property type="evidence" value="ECO:0007669"/>
    <property type="project" value="UniProtKB-SubCell"/>
</dbReference>
<evidence type="ECO:0000313" key="9">
    <source>
        <dbReference type="RefSeq" id="XP_003743338.1"/>
    </source>
</evidence>
<dbReference type="FunFam" id="1.25.40.10:FF:000010">
    <property type="entry name" value="Stress-induced phosphoprotein 1"/>
    <property type="match status" value="1"/>
</dbReference>
<dbReference type="Proteomes" id="UP000694867">
    <property type="component" value="Unplaced"/>
</dbReference>
<dbReference type="Pfam" id="PF00515">
    <property type="entry name" value="TPR_1"/>
    <property type="match status" value="1"/>
</dbReference>
<gene>
    <name evidence="9" type="primary">LOC100903318</name>
</gene>
<dbReference type="KEGG" id="goe:100903318"/>
<dbReference type="InterPro" id="IPR006636">
    <property type="entry name" value="STI1_HS-bd"/>
</dbReference>
<dbReference type="FunFam" id="1.25.40.10:FF:000027">
    <property type="entry name" value="stress-induced-phosphoprotein 1 isoform X1"/>
    <property type="match status" value="1"/>
</dbReference>
<dbReference type="InterPro" id="IPR013105">
    <property type="entry name" value="TPR_2"/>
</dbReference>
<dbReference type="SUPFAM" id="SSF48452">
    <property type="entry name" value="TPR-like"/>
    <property type="match status" value="2"/>
</dbReference>
<dbReference type="Pfam" id="PF13414">
    <property type="entry name" value="TPR_11"/>
    <property type="match status" value="1"/>
</dbReference>
<evidence type="ECO:0000313" key="8">
    <source>
        <dbReference type="Proteomes" id="UP000694867"/>
    </source>
</evidence>
<evidence type="ECO:0000256" key="3">
    <source>
        <dbReference type="ARBA" id="ARBA00022737"/>
    </source>
</evidence>
<feature type="repeat" description="TPR" evidence="6">
    <location>
        <begin position="213"/>
        <end position="246"/>
    </location>
</feature>
<dbReference type="FunFam" id="1.10.260.100:FF:000002">
    <property type="entry name" value="Stress-induced-phosphoprotein 1 (Hsp70/Hsp90-organizing)"/>
    <property type="match status" value="1"/>
</dbReference>
<dbReference type="PROSITE" id="PS50005">
    <property type="entry name" value="TPR"/>
    <property type="match status" value="4"/>
</dbReference>
<dbReference type="Pfam" id="PF17830">
    <property type="entry name" value="STI1-HOP_DP"/>
    <property type="match status" value="1"/>
</dbReference>
<dbReference type="RefSeq" id="XP_003743338.1">
    <property type="nucleotide sequence ID" value="XM_003743290.2"/>
</dbReference>
<dbReference type="CTD" id="10963"/>
<organism evidence="8 9">
    <name type="scientific">Galendromus occidentalis</name>
    <name type="common">western predatory mite</name>
    <dbReference type="NCBI Taxonomy" id="34638"/>
    <lineage>
        <taxon>Eukaryota</taxon>
        <taxon>Metazoa</taxon>
        <taxon>Ecdysozoa</taxon>
        <taxon>Arthropoda</taxon>
        <taxon>Chelicerata</taxon>
        <taxon>Arachnida</taxon>
        <taxon>Acari</taxon>
        <taxon>Parasitiformes</taxon>
        <taxon>Mesostigmata</taxon>
        <taxon>Gamasina</taxon>
        <taxon>Phytoseioidea</taxon>
        <taxon>Phytoseiidae</taxon>
        <taxon>Typhlodrominae</taxon>
        <taxon>Galendromus</taxon>
    </lineage>
</organism>
<dbReference type="AlphaFoldDB" id="A0AAJ6QTK2"/>
<name>A0AAJ6QTK2_9ACAR</name>
<dbReference type="InterPro" id="IPR041243">
    <property type="entry name" value="STI1/HOP_DP"/>
</dbReference>
<evidence type="ECO:0000256" key="4">
    <source>
        <dbReference type="ARBA" id="ARBA00022803"/>
    </source>
</evidence>
<dbReference type="PANTHER" id="PTHR22904:SF523">
    <property type="entry name" value="STRESS-INDUCED-PHOSPHOPROTEIN 1"/>
    <property type="match status" value="1"/>
</dbReference>
<dbReference type="SMART" id="SM00727">
    <property type="entry name" value="STI1"/>
    <property type="match status" value="1"/>
</dbReference>
<feature type="repeat" description="TPR" evidence="6">
    <location>
        <begin position="145"/>
        <end position="178"/>
    </location>
</feature>
<dbReference type="PROSITE" id="PS50293">
    <property type="entry name" value="TPR_REGION"/>
    <property type="match status" value="1"/>
</dbReference>
<dbReference type="PANTHER" id="PTHR22904">
    <property type="entry name" value="TPR REPEAT CONTAINING PROTEIN"/>
    <property type="match status" value="1"/>
</dbReference>
<keyword evidence="4 6" id="KW-0802">TPR repeat</keyword>
<dbReference type="GeneID" id="100903318"/>
<accession>A0AAJ6QTK2</accession>
<sequence>MSGEGPIPAAVAEKELGNAAYKQKKFDEAHTHYDKAIELDPKDMSFLTNKAAVFFEQKEYEKCIEICQKAIEVGRENKADFKLLARALARMASAYHKLENYDNAKLYFEKSLTEHRTPETLSKLSDVEKIIKERQRKEYINPDIALEEKNKGNALFQKGDYPGAIKHYSEAIKRNPDDAKIFSNRAACYQKLAEPHLALKDCDECIRLDPKFVKGFIRKGYALLAMRDTTKARSAFEKALDLDPNSAEALDGFKKCSVGFGNVDPEEARKRAMADPEVQEIFADPIMRMILDQMTNDPSAIREHMQNPDVAAKIQKLLECGIIQIGHR</sequence>
<evidence type="ECO:0000259" key="7">
    <source>
        <dbReference type="SMART" id="SM00727"/>
    </source>
</evidence>
<evidence type="ECO:0000256" key="5">
    <source>
        <dbReference type="ARBA" id="ARBA00026193"/>
    </source>
</evidence>
<feature type="repeat" description="TPR" evidence="6">
    <location>
        <begin position="85"/>
        <end position="118"/>
    </location>
</feature>
<feature type="repeat" description="TPR" evidence="6">
    <location>
        <begin position="10"/>
        <end position="43"/>
    </location>
</feature>
<dbReference type="Pfam" id="PF07719">
    <property type="entry name" value="TPR_2"/>
    <property type="match status" value="1"/>
</dbReference>
<evidence type="ECO:0000256" key="2">
    <source>
        <dbReference type="ARBA" id="ARBA00022490"/>
    </source>
</evidence>
<dbReference type="Gene3D" id="1.25.40.10">
    <property type="entry name" value="Tetratricopeptide repeat domain"/>
    <property type="match status" value="2"/>
</dbReference>
<dbReference type="SMART" id="SM00028">
    <property type="entry name" value="TPR"/>
    <property type="match status" value="6"/>
</dbReference>
<keyword evidence="2" id="KW-0963">Cytoplasm</keyword>
<protein>
    <recommendedName>
        <fullName evidence="5">Stress-induced-phosphoprotein 1</fullName>
    </recommendedName>
</protein>
<keyword evidence="3" id="KW-0677">Repeat</keyword>
<reference evidence="9" key="1">
    <citation type="submission" date="2025-08" db="UniProtKB">
        <authorList>
            <consortium name="RefSeq"/>
        </authorList>
    </citation>
    <scope>IDENTIFICATION</scope>
</reference>
<dbReference type="Pfam" id="PF13424">
    <property type="entry name" value="TPR_12"/>
    <property type="match status" value="1"/>
</dbReference>
<comment type="subcellular location">
    <subcellularLocation>
        <location evidence="1">Cytoplasm</location>
    </subcellularLocation>
</comment>